<keyword evidence="2" id="KW-1185">Reference proteome</keyword>
<dbReference type="AlphaFoldDB" id="A0A2G3E5V2"/>
<reference evidence="1 2" key="2">
    <citation type="submission" date="2017-10" db="EMBL/GenBank/DDBJ databases">
        <authorList>
            <person name="Banno H."/>
            <person name="Chua N.-H."/>
        </authorList>
    </citation>
    <scope>NUCLEOTIDE SEQUENCE [LARGE SCALE GENOMIC DNA]</scope>
    <source>
        <strain evidence="1 2">JK623</strain>
    </source>
</reference>
<dbReference type="Proteomes" id="UP000224563">
    <property type="component" value="Unassembled WGS sequence"/>
</dbReference>
<proteinExistence type="predicted"/>
<comment type="caution">
    <text evidence="1">The sequence shown here is derived from an EMBL/GenBank/DDBJ whole genome shotgun (WGS) entry which is preliminary data.</text>
</comment>
<name>A0A2G3E5V2_9FIRM</name>
<dbReference type="EMBL" id="PDYG01000004">
    <property type="protein sequence ID" value="PHU38659.1"/>
    <property type="molecule type" value="Genomic_DNA"/>
</dbReference>
<evidence type="ECO:0000313" key="2">
    <source>
        <dbReference type="Proteomes" id="UP000224563"/>
    </source>
</evidence>
<accession>A0A2G3E5V2</accession>
<reference evidence="1 2" key="1">
    <citation type="submission" date="2017-10" db="EMBL/GenBank/DDBJ databases">
        <title>Resolving the taxonomy of Roseburia spp., Eubacterium rectale and Agathobacter spp. through phylogenomic analysis.</title>
        <authorList>
            <person name="Sheridan P.O."/>
            <person name="Walker A.W."/>
            <person name="Duncan S.H."/>
            <person name="Scott K.P."/>
            <person name="Toole P.W.O."/>
            <person name="Luis P."/>
            <person name="Flint H.J."/>
        </authorList>
    </citation>
    <scope>NUCLEOTIDE SEQUENCE [LARGE SCALE GENOMIC DNA]</scope>
    <source>
        <strain evidence="1 2">JK623</strain>
    </source>
</reference>
<evidence type="ECO:0000313" key="1">
    <source>
        <dbReference type="EMBL" id="PHU38659.1"/>
    </source>
</evidence>
<gene>
    <name evidence="1" type="ORF">CSX02_01555</name>
</gene>
<organism evidence="1 2">
    <name type="scientific">Agathobacter ruminis</name>
    <dbReference type="NCBI Taxonomy" id="1712665"/>
    <lineage>
        <taxon>Bacteria</taxon>
        <taxon>Bacillati</taxon>
        <taxon>Bacillota</taxon>
        <taxon>Clostridia</taxon>
        <taxon>Lachnospirales</taxon>
        <taxon>Lachnospiraceae</taxon>
        <taxon>Agathobacter</taxon>
    </lineage>
</organism>
<sequence>MYAILKVFKNVGDELEVREAYKQLKYVFKGELYSDKKALGSLGGAVNGKTIIRSGNKYQRIR</sequence>
<dbReference type="RefSeq" id="WP_099385377.1">
    <property type="nucleotide sequence ID" value="NZ_JANSWH010000068.1"/>
</dbReference>
<protein>
    <submittedName>
        <fullName evidence="1">Uncharacterized protein</fullName>
    </submittedName>
</protein>